<organism evidence="2 3">
    <name type="scientific">Cudoniella acicularis</name>
    <dbReference type="NCBI Taxonomy" id="354080"/>
    <lineage>
        <taxon>Eukaryota</taxon>
        <taxon>Fungi</taxon>
        <taxon>Dikarya</taxon>
        <taxon>Ascomycota</taxon>
        <taxon>Pezizomycotina</taxon>
        <taxon>Leotiomycetes</taxon>
        <taxon>Helotiales</taxon>
        <taxon>Tricladiaceae</taxon>
        <taxon>Cudoniella</taxon>
    </lineage>
</organism>
<dbReference type="Proteomes" id="UP000566819">
    <property type="component" value="Unassembled WGS sequence"/>
</dbReference>
<evidence type="ECO:0000313" key="3">
    <source>
        <dbReference type="Proteomes" id="UP000566819"/>
    </source>
</evidence>
<evidence type="ECO:0000313" key="2">
    <source>
        <dbReference type="EMBL" id="KAF4633770.1"/>
    </source>
</evidence>
<gene>
    <name evidence="2" type="ORF">G7Y89_g4343</name>
</gene>
<keyword evidence="3" id="KW-1185">Reference proteome</keyword>
<dbReference type="OrthoDB" id="10025998at2759"/>
<comment type="caution">
    <text evidence="2">The sequence shown here is derived from an EMBL/GenBank/DDBJ whole genome shotgun (WGS) entry which is preliminary data.</text>
</comment>
<dbReference type="AlphaFoldDB" id="A0A8H4RPN6"/>
<evidence type="ECO:0000259" key="1">
    <source>
        <dbReference type="Pfam" id="PF18922"/>
    </source>
</evidence>
<proteinExistence type="predicted"/>
<feature type="domain" description="DUF5672" evidence="1">
    <location>
        <begin position="152"/>
        <end position="261"/>
    </location>
</feature>
<reference evidence="2 3" key="1">
    <citation type="submission" date="2020-03" db="EMBL/GenBank/DDBJ databases">
        <title>Draft Genome Sequence of Cudoniella acicularis.</title>
        <authorList>
            <person name="Buettner E."/>
            <person name="Kellner H."/>
        </authorList>
    </citation>
    <scope>NUCLEOTIDE SEQUENCE [LARGE SCALE GENOMIC DNA]</scope>
    <source>
        <strain evidence="2 3">DSM 108380</strain>
    </source>
</reference>
<dbReference type="Pfam" id="PF18922">
    <property type="entry name" value="DUF5672"/>
    <property type="match status" value="1"/>
</dbReference>
<sequence>MDISSQTKKLFTIAAAFWILIVLYRLQSSLPISSPTTFVPPSKPVEHPALKTKSAHNIAAIIETRPLDNLAPLILHFSSILGPGWTVALFSPKSAIPTSSPFQRAIKSGAVTIHELPSNLTYFSNHKEVSEFLTTPWFWEQLAPAGHIFTFPYDFIGAPIDKTLGKGDVGMNGGLSLRNRTMVLKIIKEHSWKGELEKAEIVYPAYKIPPPILYEDQWFYQKLMNLTKHADGSPGARLPTEKEAMQFSVESLWYDTPVGFHQIGRWNMDRIKKVTKFCPELRLATNNLIYDDDDWD</sequence>
<protein>
    <recommendedName>
        <fullName evidence="1">DUF5672 domain-containing protein</fullName>
    </recommendedName>
</protein>
<dbReference type="InterPro" id="IPR043729">
    <property type="entry name" value="DUF5672"/>
</dbReference>
<dbReference type="EMBL" id="JAAMPI010000233">
    <property type="protein sequence ID" value="KAF4633770.1"/>
    <property type="molecule type" value="Genomic_DNA"/>
</dbReference>
<name>A0A8H4RPN6_9HELO</name>
<accession>A0A8H4RPN6</accession>